<dbReference type="SUPFAM" id="SSF52799">
    <property type="entry name" value="(Phosphotyrosine protein) phosphatases II"/>
    <property type="match status" value="1"/>
</dbReference>
<dbReference type="GO" id="GO:0005737">
    <property type="term" value="C:cytoplasm"/>
    <property type="evidence" value="ECO:0007669"/>
    <property type="project" value="TreeGrafter"/>
</dbReference>
<dbReference type="Gene3D" id="2.30.29.30">
    <property type="entry name" value="Pleckstrin-homology domain (PH domain)/Phosphotyrosine-binding domain (PTB)"/>
    <property type="match status" value="1"/>
</dbReference>
<feature type="compositionally biased region" description="Pro residues" evidence="4">
    <location>
        <begin position="733"/>
        <end position="742"/>
    </location>
</feature>
<comment type="similarity">
    <text evidence="1">Belongs to the protein-tyrosine phosphatase family. Non-receptor class myotubularin subfamily.</text>
</comment>
<dbReference type="PANTHER" id="PTHR10807">
    <property type="entry name" value="MYOTUBULARIN-RELATED"/>
    <property type="match status" value="1"/>
</dbReference>
<dbReference type="InterPro" id="IPR029021">
    <property type="entry name" value="Prot-tyrosine_phosphatase-like"/>
</dbReference>
<evidence type="ECO:0000256" key="2">
    <source>
        <dbReference type="PIRSR" id="PIRSR630564-1"/>
    </source>
</evidence>
<feature type="domain" description="Myotubularin phosphatase" evidence="5">
    <location>
        <begin position="269"/>
        <end position="652"/>
    </location>
</feature>
<dbReference type="GO" id="GO:0016020">
    <property type="term" value="C:membrane"/>
    <property type="evidence" value="ECO:0007669"/>
    <property type="project" value="TreeGrafter"/>
</dbReference>
<dbReference type="InterPro" id="IPR016130">
    <property type="entry name" value="Tyr_Pase_AS"/>
</dbReference>
<dbReference type="GO" id="GO:0046856">
    <property type="term" value="P:phosphatidylinositol dephosphorylation"/>
    <property type="evidence" value="ECO:0007669"/>
    <property type="project" value="TreeGrafter"/>
</dbReference>
<dbReference type="PROSITE" id="PS00383">
    <property type="entry name" value="TYR_PHOSPHATASE_1"/>
    <property type="match status" value="1"/>
</dbReference>
<feature type="binding site" evidence="3">
    <location>
        <begin position="422"/>
        <end position="423"/>
    </location>
    <ligand>
        <name>substrate</name>
    </ligand>
</feature>
<dbReference type="CDD" id="cd14507">
    <property type="entry name" value="PTP-MTM-like"/>
    <property type="match status" value="1"/>
</dbReference>
<feature type="region of interest" description="Disordered" evidence="4">
    <location>
        <begin position="716"/>
        <end position="746"/>
    </location>
</feature>
<proteinExistence type="inferred from homology"/>
<evidence type="ECO:0000313" key="6">
    <source>
        <dbReference type="EMBL" id="CAE0681268.1"/>
    </source>
</evidence>
<dbReference type="InterPro" id="IPR030564">
    <property type="entry name" value="Myotubularin"/>
</dbReference>
<protein>
    <recommendedName>
        <fullName evidence="5">Myotubularin phosphatase domain-containing protein</fullName>
    </recommendedName>
</protein>
<reference evidence="6" key="1">
    <citation type="submission" date="2021-01" db="EMBL/GenBank/DDBJ databases">
        <authorList>
            <person name="Corre E."/>
            <person name="Pelletier E."/>
            <person name="Niang G."/>
            <person name="Scheremetjew M."/>
            <person name="Finn R."/>
            <person name="Kale V."/>
            <person name="Holt S."/>
            <person name="Cochrane G."/>
            <person name="Meng A."/>
            <person name="Brown T."/>
            <person name="Cohen L."/>
        </authorList>
    </citation>
    <scope>NUCLEOTIDE SEQUENCE</scope>
    <source>
        <strain evidence="6">CCCM811</strain>
    </source>
</reference>
<dbReference type="PANTHER" id="PTHR10807:SF128">
    <property type="entry name" value="PHOSPHATIDYLINOSITOL-3,5-BISPHOSPHATE 3-PHOSPHATASE"/>
    <property type="match status" value="1"/>
</dbReference>
<feature type="compositionally biased region" description="Basic and acidic residues" evidence="4">
    <location>
        <begin position="722"/>
        <end position="732"/>
    </location>
</feature>
<feature type="region of interest" description="Disordered" evidence="4">
    <location>
        <begin position="84"/>
        <end position="110"/>
    </location>
</feature>
<dbReference type="AlphaFoldDB" id="A0A7S3ZFE5"/>
<dbReference type="InterPro" id="IPR011993">
    <property type="entry name" value="PH-like_dom_sf"/>
</dbReference>
<gene>
    <name evidence="6" type="ORF">LGLO00237_LOCUS33055</name>
</gene>
<evidence type="ECO:0000256" key="4">
    <source>
        <dbReference type="SAM" id="MobiDB-lite"/>
    </source>
</evidence>
<dbReference type="InterPro" id="IPR003595">
    <property type="entry name" value="Tyr_Pase_cat"/>
</dbReference>
<dbReference type="SUPFAM" id="SSF50729">
    <property type="entry name" value="PH domain-like"/>
    <property type="match status" value="1"/>
</dbReference>
<feature type="active site" description="Phosphocysteine intermediate" evidence="2">
    <location>
        <position position="486"/>
    </location>
</feature>
<accession>A0A7S3ZFE5</accession>
<dbReference type="GO" id="GO:0004438">
    <property type="term" value="F:phosphatidylinositol-3-phosphate phosphatase activity"/>
    <property type="evidence" value="ECO:0007669"/>
    <property type="project" value="TreeGrafter"/>
</dbReference>
<dbReference type="Pfam" id="PF06602">
    <property type="entry name" value="Myotub-related"/>
    <property type="match status" value="1"/>
</dbReference>
<dbReference type="PROSITE" id="PS51339">
    <property type="entry name" value="PPASE_MYOTUBULARIN"/>
    <property type="match status" value="1"/>
</dbReference>
<feature type="binding site" evidence="3">
    <location>
        <begin position="486"/>
        <end position="492"/>
    </location>
    <ligand>
        <name>substrate</name>
    </ligand>
</feature>
<sequence>MNYTKEVEFEKKYEASNFCTLLKWLQTSRGSAYRIFSDVVTPGQSTLTEAQLREAVRAAGMQPLKLIPKNPVDFEEFLEMYVKTGPSVPQTPPTQTPASRRNRRRNRNRSMTSLISTEMLPGESQIVRPSNVALMLSEKLMRDGVLTLTNYRILFQENLTLESLSLPVATIKHVETKRRGKTMQDLIVTCKDYRVVVFVYDPAIPPLSMLHKSIKIYAFPEKQEKLFAFMHRQINDSKRRPQREPSPAAGGAEAKTVGDGAVARPASSGWDDYDFVRDAKRLGLLDKKNYLKLTKKNEGYAWSQTYPALMVVPGNITDGQLDKVGKFRSKARIPAVVYIHPKTKATITRCAQPMGGVTGQRCKEDETLINSLRTINPTNRKRIYLFDARPKIAALGNKAMGKGFENVAYYEKAEIEFLGIDNIHHVRGSLDMLMDLTLSQESLEISEWHQKLVQTKWLYHIRQILLGAKRIVRCVKDQGCSCVVHCSDGWDRTAQLCSLAELLLDPYYRTMKGFAVLVEKEWLSFGHNFEERIGHGHREIHDQRSPIFVQWMDCVWQIYRQQPLAFEFTEEFLIAILDHLYDCRFGTFLFNFESQRVRADLKNKTISLWSYLLSPEYQDSYKNYLYAHAELKEVTVTVSTDSRRLLLWEAYHMRYNPEYLETMMQPAVANMLHTLSNTGRAERQSVVTTRTQRVMTSTLPDHKLVSALVDQCSVSPSPASLHVDRSPDRPDTPTEPPPPPPLVVDDIDEAEFTPSAAES</sequence>
<dbReference type="InterPro" id="IPR010569">
    <property type="entry name" value="Myotubularin-like_Pase_dom"/>
</dbReference>
<feature type="region of interest" description="Disordered" evidence="4">
    <location>
        <begin position="237"/>
        <end position="265"/>
    </location>
</feature>
<name>A0A7S3ZFE5_9EUKA</name>
<dbReference type="EMBL" id="HBIV01047522">
    <property type="protein sequence ID" value="CAE0681268.1"/>
    <property type="molecule type" value="Transcribed_RNA"/>
</dbReference>
<evidence type="ECO:0000256" key="1">
    <source>
        <dbReference type="ARBA" id="ARBA00007471"/>
    </source>
</evidence>
<organism evidence="6">
    <name type="scientific">Lotharella globosa</name>
    <dbReference type="NCBI Taxonomy" id="91324"/>
    <lineage>
        <taxon>Eukaryota</taxon>
        <taxon>Sar</taxon>
        <taxon>Rhizaria</taxon>
        <taxon>Cercozoa</taxon>
        <taxon>Chlorarachniophyceae</taxon>
        <taxon>Lotharella</taxon>
    </lineage>
</organism>
<evidence type="ECO:0000256" key="3">
    <source>
        <dbReference type="PIRSR" id="PIRSR630564-2"/>
    </source>
</evidence>
<evidence type="ECO:0000259" key="5">
    <source>
        <dbReference type="PROSITE" id="PS51339"/>
    </source>
</evidence>
<dbReference type="SMART" id="SM00404">
    <property type="entry name" value="PTPc_motif"/>
    <property type="match status" value="1"/>
</dbReference>